<dbReference type="GO" id="GO:0004791">
    <property type="term" value="F:thioredoxin-disulfide reductase (NADPH) activity"/>
    <property type="evidence" value="ECO:0007669"/>
    <property type="project" value="UniProtKB-EC"/>
</dbReference>
<accession>A0ABS7C3F6</accession>
<dbReference type="PRINTS" id="PR00469">
    <property type="entry name" value="PNDRDTASEII"/>
</dbReference>
<dbReference type="Proteomes" id="UP001519887">
    <property type="component" value="Unassembled WGS sequence"/>
</dbReference>
<comment type="caution">
    <text evidence="13">The sequence shown here is derived from an EMBL/GenBank/DDBJ whole genome shotgun (WGS) entry which is preliminary data.</text>
</comment>
<dbReference type="PROSITE" id="PS00573">
    <property type="entry name" value="PYRIDINE_REDOX_2"/>
    <property type="match status" value="1"/>
</dbReference>
<gene>
    <name evidence="13" type="primary">trxB</name>
    <name evidence="13" type="ORF">K0U00_15535</name>
</gene>
<comment type="cofactor">
    <cofactor evidence="11">
        <name>FAD</name>
        <dbReference type="ChEBI" id="CHEBI:57692"/>
    </cofactor>
    <text evidence="11">Binds 1 FAD per subunit.</text>
</comment>
<keyword evidence="6 10" id="KW-0560">Oxidoreductase</keyword>
<proteinExistence type="inferred from homology"/>
<dbReference type="PANTHER" id="PTHR48105">
    <property type="entry name" value="THIOREDOXIN REDUCTASE 1-RELATED-RELATED"/>
    <property type="match status" value="1"/>
</dbReference>
<keyword evidence="7" id="KW-1015">Disulfide bond</keyword>
<dbReference type="EMBL" id="JAHZIK010000364">
    <property type="protein sequence ID" value="MBW7455437.1"/>
    <property type="molecule type" value="Genomic_DNA"/>
</dbReference>
<evidence type="ECO:0000256" key="10">
    <source>
        <dbReference type="RuleBase" id="RU003880"/>
    </source>
</evidence>
<comment type="subunit">
    <text evidence="2 10">Homodimer.</text>
</comment>
<dbReference type="InterPro" id="IPR036188">
    <property type="entry name" value="FAD/NAD-bd_sf"/>
</dbReference>
<sequence length="326" mass="34795">MENITIVGTGPAGLTAAIYLARAGFSPLVLEGPQPGGQLTTTTEVENYPGFQDGILGSELMSNMRKQAQRFGARFQTGWVDEADLSERPYKLKLENGSEIFTKSVVISTGASAKYMGVPGERDNVGRGVSTCATCDGFFFRGKKIIVVGGGDSAMEEASFLTRFASEVRLVHRRDELRASKIMQDRARANDKIVWSLNVTPQEVVAGDQGLSGLRVHDNATGEDVLLEADGVFVAIGHTPNTAFLGGQVTTDDQGYIVVQPGTSKTNLPGVFACGDVQDRHYRQAITAAGSGCMAALDAERFLEDADAALMSSDLELVTQEIAFGD</sequence>
<dbReference type="InterPro" id="IPR008255">
    <property type="entry name" value="Pyr_nucl-diS_OxRdtase_2_AS"/>
</dbReference>
<dbReference type="InterPro" id="IPR023753">
    <property type="entry name" value="FAD/NAD-binding_dom"/>
</dbReference>
<name>A0ABS7C3F6_9BACL</name>
<evidence type="ECO:0000256" key="9">
    <source>
        <dbReference type="ARBA" id="ARBA00048132"/>
    </source>
</evidence>
<dbReference type="NCBIfam" id="TIGR01292">
    <property type="entry name" value="TRX_reduct"/>
    <property type="match status" value="1"/>
</dbReference>
<comment type="catalytic activity">
    <reaction evidence="9 10">
        <text>[thioredoxin]-dithiol + NADP(+) = [thioredoxin]-disulfide + NADPH + H(+)</text>
        <dbReference type="Rhea" id="RHEA:20345"/>
        <dbReference type="Rhea" id="RHEA-COMP:10698"/>
        <dbReference type="Rhea" id="RHEA-COMP:10700"/>
        <dbReference type="ChEBI" id="CHEBI:15378"/>
        <dbReference type="ChEBI" id="CHEBI:29950"/>
        <dbReference type="ChEBI" id="CHEBI:50058"/>
        <dbReference type="ChEBI" id="CHEBI:57783"/>
        <dbReference type="ChEBI" id="CHEBI:58349"/>
        <dbReference type="EC" id="1.8.1.9"/>
    </reaction>
</comment>
<dbReference type="InterPro" id="IPR005982">
    <property type="entry name" value="Thioredox_Rdtase"/>
</dbReference>
<evidence type="ECO:0000256" key="8">
    <source>
        <dbReference type="ARBA" id="ARBA00023284"/>
    </source>
</evidence>
<keyword evidence="8 10" id="KW-0676">Redox-active center</keyword>
<evidence type="ECO:0000256" key="4">
    <source>
        <dbReference type="ARBA" id="ARBA00022630"/>
    </source>
</evidence>
<evidence type="ECO:0000256" key="1">
    <source>
        <dbReference type="ARBA" id="ARBA00009333"/>
    </source>
</evidence>
<keyword evidence="5 10" id="KW-0274">FAD</keyword>
<dbReference type="EC" id="1.8.1.9" evidence="10"/>
<dbReference type="Gene3D" id="3.50.50.60">
    <property type="entry name" value="FAD/NAD(P)-binding domain"/>
    <property type="match status" value="2"/>
</dbReference>
<evidence type="ECO:0000256" key="5">
    <source>
        <dbReference type="ARBA" id="ARBA00022827"/>
    </source>
</evidence>
<dbReference type="PRINTS" id="PR00368">
    <property type="entry name" value="FADPNR"/>
</dbReference>
<organism evidence="13 14">
    <name type="scientific">Paenibacillus sepulcri</name>
    <dbReference type="NCBI Taxonomy" id="359917"/>
    <lineage>
        <taxon>Bacteria</taxon>
        <taxon>Bacillati</taxon>
        <taxon>Bacillota</taxon>
        <taxon>Bacilli</taxon>
        <taxon>Bacillales</taxon>
        <taxon>Paenibacillaceae</taxon>
        <taxon>Paenibacillus</taxon>
    </lineage>
</organism>
<dbReference type="SUPFAM" id="SSF51905">
    <property type="entry name" value="FAD/NAD(P)-binding domain"/>
    <property type="match status" value="1"/>
</dbReference>
<keyword evidence="14" id="KW-1185">Reference proteome</keyword>
<keyword evidence="4 10" id="KW-0285">Flavoprotein</keyword>
<evidence type="ECO:0000313" key="14">
    <source>
        <dbReference type="Proteomes" id="UP001519887"/>
    </source>
</evidence>
<evidence type="ECO:0000256" key="11">
    <source>
        <dbReference type="RuleBase" id="RU003881"/>
    </source>
</evidence>
<evidence type="ECO:0000313" key="13">
    <source>
        <dbReference type="EMBL" id="MBW7455437.1"/>
    </source>
</evidence>
<comment type="similarity">
    <text evidence="1 10">Belongs to the class-II pyridine nucleotide-disulfide oxidoreductase family.</text>
</comment>
<dbReference type="RefSeq" id="WP_210042796.1">
    <property type="nucleotide sequence ID" value="NZ_JBHLVU010000023.1"/>
</dbReference>
<evidence type="ECO:0000259" key="12">
    <source>
        <dbReference type="Pfam" id="PF07992"/>
    </source>
</evidence>
<keyword evidence="11" id="KW-0521">NADP</keyword>
<evidence type="ECO:0000256" key="6">
    <source>
        <dbReference type="ARBA" id="ARBA00023002"/>
    </source>
</evidence>
<dbReference type="Pfam" id="PF07992">
    <property type="entry name" value="Pyr_redox_2"/>
    <property type="match status" value="1"/>
</dbReference>
<reference evidence="13 14" key="1">
    <citation type="submission" date="2021-07" db="EMBL/GenBank/DDBJ databases">
        <title>Paenibacillus radiodurans sp. nov., isolated from the southeastern edge of Tengger Desert.</title>
        <authorList>
            <person name="Zhang G."/>
        </authorList>
    </citation>
    <scope>NUCLEOTIDE SEQUENCE [LARGE SCALE GENOMIC DNA]</scope>
    <source>
        <strain evidence="13 14">CCM 7311</strain>
    </source>
</reference>
<evidence type="ECO:0000256" key="7">
    <source>
        <dbReference type="ARBA" id="ARBA00023157"/>
    </source>
</evidence>
<evidence type="ECO:0000256" key="2">
    <source>
        <dbReference type="ARBA" id="ARBA00011738"/>
    </source>
</evidence>
<protein>
    <recommendedName>
        <fullName evidence="3 10">Thioredoxin reductase</fullName>
        <ecNumber evidence="10">1.8.1.9</ecNumber>
    </recommendedName>
</protein>
<feature type="domain" description="FAD/NAD(P)-binding" evidence="12">
    <location>
        <begin position="3"/>
        <end position="292"/>
    </location>
</feature>
<dbReference type="InterPro" id="IPR050097">
    <property type="entry name" value="Ferredoxin-NADP_redctase_2"/>
</dbReference>
<evidence type="ECO:0000256" key="3">
    <source>
        <dbReference type="ARBA" id="ARBA00018719"/>
    </source>
</evidence>